<sequence>MVLLVGLAALSALSPHQLAHAAAKREAERGAAVERILRSLPPTLSAATPSLPSFFSARYAFEELIDGKSSSLPDFMERDQRLAQDTKQMRRAEVRYTKMVFGPKEYVGTPLEWVNFTTYFFEDYMGIDFNGALLDACMYGGKFSDMFGWVSHAQDGGRVVVDGKALHRWMLTAPTVHFELLIDSAGTPYRYIQNISKSALVPHAYYMNYTFHEFASDDSLLPKAWEGVTIDGFKKPKPCPPPADPTPLNKTMYIFHPKHEFNISQQDLGDATGDTFFVCVDALTKFNTSIDHNYAWISAYHVQFMPQYGQYLNCNGYPSECLGANNFLVGHEAAQGQGFPEAGQCNENPLVGEWWALPEGGKCADGATPGDGTCSWRATRLKTIDSPCLFDQLGFVDTCRKEGRAPFAQSSKLLVKAFAQDSVHGGCPALPV</sequence>
<organism evidence="2 3">
    <name type="scientific">Prymnesium parvum</name>
    <name type="common">Toxic golden alga</name>
    <dbReference type="NCBI Taxonomy" id="97485"/>
    <lineage>
        <taxon>Eukaryota</taxon>
        <taxon>Haptista</taxon>
        <taxon>Haptophyta</taxon>
        <taxon>Prymnesiophyceae</taxon>
        <taxon>Prymnesiales</taxon>
        <taxon>Prymnesiaceae</taxon>
        <taxon>Prymnesium</taxon>
    </lineage>
</organism>
<dbReference type="AlphaFoldDB" id="A0AB34JG07"/>
<dbReference type="Proteomes" id="UP001515480">
    <property type="component" value="Unassembled WGS sequence"/>
</dbReference>
<accession>A0AB34JG07</accession>
<feature type="chain" id="PRO_5044311289" description="Amine oxidase" evidence="1">
    <location>
        <begin position="22"/>
        <end position="432"/>
    </location>
</feature>
<evidence type="ECO:0000256" key="1">
    <source>
        <dbReference type="SAM" id="SignalP"/>
    </source>
</evidence>
<gene>
    <name evidence="2" type="ORF">AB1Y20_022005</name>
</gene>
<dbReference type="EMBL" id="JBGBPQ010000008">
    <property type="protein sequence ID" value="KAL1520421.1"/>
    <property type="molecule type" value="Genomic_DNA"/>
</dbReference>
<protein>
    <recommendedName>
        <fullName evidence="4">Amine oxidase</fullName>
    </recommendedName>
</protein>
<comment type="caution">
    <text evidence="2">The sequence shown here is derived from an EMBL/GenBank/DDBJ whole genome shotgun (WGS) entry which is preliminary data.</text>
</comment>
<keyword evidence="1" id="KW-0732">Signal</keyword>
<evidence type="ECO:0000313" key="2">
    <source>
        <dbReference type="EMBL" id="KAL1520421.1"/>
    </source>
</evidence>
<reference evidence="2 3" key="1">
    <citation type="journal article" date="2024" name="Science">
        <title>Giant polyketide synthase enzymes in the biosynthesis of giant marine polyether toxins.</title>
        <authorList>
            <person name="Fallon T.R."/>
            <person name="Shende V.V."/>
            <person name="Wierzbicki I.H."/>
            <person name="Pendleton A.L."/>
            <person name="Watervoot N.F."/>
            <person name="Auber R.P."/>
            <person name="Gonzalez D.J."/>
            <person name="Wisecaver J.H."/>
            <person name="Moore B.S."/>
        </authorList>
    </citation>
    <scope>NUCLEOTIDE SEQUENCE [LARGE SCALE GENOMIC DNA]</scope>
    <source>
        <strain evidence="2 3">12B1</strain>
    </source>
</reference>
<feature type="signal peptide" evidence="1">
    <location>
        <begin position="1"/>
        <end position="21"/>
    </location>
</feature>
<name>A0AB34JG07_PRYPA</name>
<proteinExistence type="predicted"/>
<evidence type="ECO:0000313" key="3">
    <source>
        <dbReference type="Proteomes" id="UP001515480"/>
    </source>
</evidence>
<keyword evidence="3" id="KW-1185">Reference proteome</keyword>
<evidence type="ECO:0008006" key="4">
    <source>
        <dbReference type="Google" id="ProtNLM"/>
    </source>
</evidence>